<proteinExistence type="inferred from homology"/>
<evidence type="ECO:0000256" key="3">
    <source>
        <dbReference type="ARBA" id="ARBA00022448"/>
    </source>
</evidence>
<reference evidence="14 15" key="1">
    <citation type="submission" date="2019-03" db="EMBL/GenBank/DDBJ databases">
        <title>Genomic Encyclopedia of Type Strains, Phase IV (KMG-IV): sequencing the most valuable type-strain genomes for metagenomic binning, comparative biology and taxonomic classification.</title>
        <authorList>
            <person name="Goeker M."/>
        </authorList>
    </citation>
    <scope>NUCLEOTIDE SEQUENCE [LARGE SCALE GENOMIC DNA]</scope>
    <source>
        <strain evidence="14 15">DSM 100433</strain>
    </source>
</reference>
<evidence type="ECO:0000256" key="10">
    <source>
        <dbReference type="ARBA" id="ARBA00023065"/>
    </source>
</evidence>
<feature type="transmembrane region" description="Helical" evidence="13">
    <location>
        <begin position="236"/>
        <end position="261"/>
    </location>
</feature>
<comment type="similarity">
    <text evidence="2">Belongs to the TrkH potassium transport family.</text>
</comment>
<name>A0A9X8UIR4_9FIRM</name>
<evidence type="ECO:0000256" key="2">
    <source>
        <dbReference type="ARBA" id="ARBA00009137"/>
    </source>
</evidence>
<feature type="binding site" evidence="12">
    <location>
        <position position="315"/>
    </location>
    <ligand>
        <name>K(+)</name>
        <dbReference type="ChEBI" id="CHEBI:29103"/>
    </ligand>
</feature>
<dbReference type="Proteomes" id="UP000294682">
    <property type="component" value="Unassembled WGS sequence"/>
</dbReference>
<dbReference type="PIRSF" id="PIRSF006247">
    <property type="entry name" value="TrkH"/>
    <property type="match status" value="1"/>
</dbReference>
<feature type="transmembrane region" description="Helical" evidence="13">
    <location>
        <begin position="333"/>
        <end position="360"/>
    </location>
</feature>
<keyword evidence="3" id="KW-0813">Transport</keyword>
<comment type="subcellular location">
    <subcellularLocation>
        <location evidence="1">Cell inner membrane</location>
        <topology evidence="1">Multi-pass membrane protein</topology>
    </subcellularLocation>
</comment>
<organism evidence="14 15">
    <name type="scientific">Harryflintia acetispora</name>
    <dbReference type="NCBI Taxonomy" id="1849041"/>
    <lineage>
        <taxon>Bacteria</taxon>
        <taxon>Bacillati</taxon>
        <taxon>Bacillota</taxon>
        <taxon>Clostridia</taxon>
        <taxon>Eubacteriales</taxon>
        <taxon>Oscillospiraceae</taxon>
        <taxon>Harryflintia</taxon>
    </lineage>
</organism>
<feature type="transmembrane region" description="Helical" evidence="13">
    <location>
        <begin position="390"/>
        <end position="412"/>
    </location>
</feature>
<dbReference type="InterPro" id="IPR003445">
    <property type="entry name" value="Cat_transpt"/>
</dbReference>
<dbReference type="GO" id="GO:0015379">
    <property type="term" value="F:potassium:chloride symporter activity"/>
    <property type="evidence" value="ECO:0007669"/>
    <property type="project" value="InterPro"/>
</dbReference>
<keyword evidence="9 13" id="KW-1133">Transmembrane helix</keyword>
<keyword evidence="5" id="KW-0997">Cell inner membrane</keyword>
<keyword evidence="12" id="KW-0479">Metal-binding</keyword>
<dbReference type="PANTHER" id="PTHR32024:SF2">
    <property type="entry name" value="TRK SYSTEM POTASSIUM UPTAKE PROTEIN TRKG-RELATED"/>
    <property type="match status" value="1"/>
</dbReference>
<evidence type="ECO:0000256" key="5">
    <source>
        <dbReference type="ARBA" id="ARBA00022519"/>
    </source>
</evidence>
<evidence type="ECO:0000256" key="1">
    <source>
        <dbReference type="ARBA" id="ARBA00004429"/>
    </source>
</evidence>
<dbReference type="Pfam" id="PF02386">
    <property type="entry name" value="TrkH"/>
    <property type="match status" value="1"/>
</dbReference>
<evidence type="ECO:0000256" key="8">
    <source>
        <dbReference type="ARBA" id="ARBA00022958"/>
    </source>
</evidence>
<protein>
    <submittedName>
        <fullName evidence="14">Trk system potassium uptake protein TrkH</fullName>
    </submittedName>
</protein>
<dbReference type="PANTHER" id="PTHR32024">
    <property type="entry name" value="TRK SYSTEM POTASSIUM UPTAKE PROTEIN TRKG-RELATED"/>
    <property type="match status" value="1"/>
</dbReference>
<dbReference type="GO" id="GO:0005886">
    <property type="term" value="C:plasma membrane"/>
    <property type="evidence" value="ECO:0007669"/>
    <property type="project" value="UniProtKB-SubCell"/>
</dbReference>
<feature type="transmembrane region" description="Helical" evidence="13">
    <location>
        <begin position="38"/>
        <end position="57"/>
    </location>
</feature>
<feature type="transmembrane region" description="Helical" evidence="13">
    <location>
        <begin position="455"/>
        <end position="475"/>
    </location>
</feature>
<evidence type="ECO:0000256" key="7">
    <source>
        <dbReference type="ARBA" id="ARBA00022692"/>
    </source>
</evidence>
<dbReference type="InterPro" id="IPR004772">
    <property type="entry name" value="TrkH"/>
</dbReference>
<evidence type="ECO:0000256" key="9">
    <source>
        <dbReference type="ARBA" id="ARBA00022989"/>
    </source>
</evidence>
<dbReference type="EMBL" id="SLUK01000007">
    <property type="protein sequence ID" value="TCL43000.1"/>
    <property type="molecule type" value="Genomic_DNA"/>
</dbReference>
<evidence type="ECO:0000256" key="11">
    <source>
        <dbReference type="ARBA" id="ARBA00023136"/>
    </source>
</evidence>
<feature type="binding site" evidence="12">
    <location>
        <position position="432"/>
    </location>
    <ligand>
        <name>K(+)</name>
        <dbReference type="ChEBI" id="CHEBI:29103"/>
    </ligand>
</feature>
<feature type="transmembrane region" description="Helical" evidence="13">
    <location>
        <begin position="12"/>
        <end position="32"/>
    </location>
</feature>
<keyword evidence="10" id="KW-0406">Ion transport</keyword>
<feature type="transmembrane region" description="Helical" evidence="13">
    <location>
        <begin position="132"/>
        <end position="152"/>
    </location>
</feature>
<feature type="transmembrane region" description="Helical" evidence="13">
    <location>
        <begin position="184"/>
        <end position="205"/>
    </location>
</feature>
<accession>A0A9X8UIR4</accession>
<dbReference type="RefSeq" id="WP_132084722.1">
    <property type="nucleotide sequence ID" value="NZ_JADNAH010000002.1"/>
</dbReference>
<feature type="binding site" evidence="12">
    <location>
        <position position="110"/>
    </location>
    <ligand>
        <name>K(+)</name>
        <dbReference type="ChEBI" id="CHEBI:29103"/>
    </ligand>
</feature>
<evidence type="ECO:0000313" key="15">
    <source>
        <dbReference type="Proteomes" id="UP000294682"/>
    </source>
</evidence>
<evidence type="ECO:0000313" key="14">
    <source>
        <dbReference type="EMBL" id="TCL43000.1"/>
    </source>
</evidence>
<gene>
    <name evidence="14" type="ORF">EDD78_107102</name>
</gene>
<keyword evidence="8 12" id="KW-0630">Potassium</keyword>
<feature type="binding site" evidence="12">
    <location>
        <position position="111"/>
    </location>
    <ligand>
        <name>K(+)</name>
        <dbReference type="ChEBI" id="CHEBI:29103"/>
    </ligand>
</feature>
<evidence type="ECO:0000256" key="13">
    <source>
        <dbReference type="SAM" id="Phobius"/>
    </source>
</evidence>
<dbReference type="GO" id="GO:0046872">
    <property type="term" value="F:metal ion binding"/>
    <property type="evidence" value="ECO:0007669"/>
    <property type="project" value="UniProtKB-KW"/>
</dbReference>
<dbReference type="AlphaFoldDB" id="A0A9X8UIR4"/>
<keyword evidence="15" id="KW-1185">Reference proteome</keyword>
<sequence>MNHRVVARLLGRILIIETIALALPLTVCLIYGEAGSAKAFLITMACTAAVGLLALRVKAQHKQFYALEGFVVTALSWIVISLFGALPFYLSGAIPSLMDCFFEVVSGFTTTGASILSDVEALSHGLLFWRSFTHWLGGMGVLVFLLAVASIGKGDGHELYLLKAESPGPNVGKLTSKVGKSAKILYGLYVVFSLVEVLFLLAGGMPLYDSLCTMFATAGTGGFGIKNTSMAFYQSYYLQGVVTVFMALFGVNFNIFFLLLMREFSQAWHDEELRVYLGIMLSSIALITLNILPIYGNTFEAFHQAAFQTVSIMTTTGFTTTNFDMWPEFSRSLLVLLMVAGACAGSTGGGMKTARLVIALKSVKKEISRMLHPRQVKILRMNGKQLDNRIVKGVSLFMTAYFITVAASFLIVSLDNKSMVTNLTAVLSCLNNIGPGLDLVGPLGNFSSFSNLSKAVLTLDMLLGRLEFFPVIFLFNPAVWRVRKRIHEPD</sequence>
<keyword evidence="4" id="KW-1003">Cell membrane</keyword>
<keyword evidence="7 13" id="KW-0812">Transmembrane</keyword>
<keyword evidence="6" id="KW-0633">Potassium transport</keyword>
<evidence type="ECO:0000256" key="4">
    <source>
        <dbReference type="ARBA" id="ARBA00022475"/>
    </source>
</evidence>
<evidence type="ECO:0000256" key="12">
    <source>
        <dbReference type="PIRSR" id="PIRSR006247-1"/>
    </source>
</evidence>
<comment type="caution">
    <text evidence="14">The sequence shown here is derived from an EMBL/GenBank/DDBJ whole genome shotgun (WGS) entry which is preliminary data.</text>
</comment>
<feature type="binding site" evidence="12">
    <location>
        <position position="221"/>
    </location>
    <ligand>
        <name>K(+)</name>
        <dbReference type="ChEBI" id="CHEBI:29103"/>
    </ligand>
</feature>
<feature type="transmembrane region" description="Helical" evidence="13">
    <location>
        <begin position="273"/>
        <end position="295"/>
    </location>
</feature>
<keyword evidence="11 13" id="KW-0472">Membrane</keyword>
<feature type="transmembrane region" description="Helical" evidence="13">
    <location>
        <begin position="69"/>
        <end position="90"/>
    </location>
</feature>
<evidence type="ECO:0000256" key="6">
    <source>
        <dbReference type="ARBA" id="ARBA00022538"/>
    </source>
</evidence>
<feature type="binding site" evidence="12">
    <location>
        <position position="316"/>
    </location>
    <ligand>
        <name>K(+)</name>
        <dbReference type="ChEBI" id="CHEBI:29103"/>
    </ligand>
</feature>